<dbReference type="EMBL" id="MFJD01000001">
    <property type="protein sequence ID" value="OGG05018.1"/>
    <property type="molecule type" value="Genomic_DNA"/>
</dbReference>
<sequence length="145" mass="16477">MKTTTPPTKSKEILRKWYVVDVKDKVLGRAAVEIALKLMGKSKPYFVRNLDCGDHVVVINARYVAVTGKKEKDKLYTRYSGYPGGLKAKALWQVRQENPGEIVRHAVWGMLPKNKLRDRLITRLYVFAETDHPYSTKVSQSAAGK</sequence>
<dbReference type="GO" id="GO:0017148">
    <property type="term" value="P:negative regulation of translation"/>
    <property type="evidence" value="ECO:0007669"/>
    <property type="project" value="TreeGrafter"/>
</dbReference>
<dbReference type="GO" id="GO:1990904">
    <property type="term" value="C:ribonucleoprotein complex"/>
    <property type="evidence" value="ECO:0007669"/>
    <property type="project" value="UniProtKB-KW"/>
</dbReference>
<dbReference type="Gene3D" id="3.90.1180.10">
    <property type="entry name" value="Ribosomal protein L13"/>
    <property type="match status" value="1"/>
</dbReference>
<organism evidence="5 6">
    <name type="scientific">Candidatus Gottesmanbacteria bacterium RBG_16_52_11</name>
    <dbReference type="NCBI Taxonomy" id="1798374"/>
    <lineage>
        <taxon>Bacteria</taxon>
        <taxon>Candidatus Gottesmaniibacteriota</taxon>
    </lineage>
</organism>
<dbReference type="PANTHER" id="PTHR11545:SF2">
    <property type="entry name" value="LARGE RIBOSOMAL SUBUNIT PROTEIN UL13M"/>
    <property type="match status" value="1"/>
</dbReference>
<dbReference type="NCBIfam" id="TIGR01066">
    <property type="entry name" value="rplM_bact"/>
    <property type="match status" value="1"/>
</dbReference>
<protein>
    <recommendedName>
        <fullName evidence="4">Large ribosomal subunit protein uL13</fullName>
    </recommendedName>
</protein>
<dbReference type="HAMAP" id="MF_01366">
    <property type="entry name" value="Ribosomal_uL13"/>
    <property type="match status" value="1"/>
</dbReference>
<gene>
    <name evidence="4" type="primary">rplM</name>
    <name evidence="5" type="ORF">A2Z33_07055</name>
</gene>
<evidence type="ECO:0000256" key="1">
    <source>
        <dbReference type="ARBA" id="ARBA00006227"/>
    </source>
</evidence>
<reference evidence="5 6" key="1">
    <citation type="journal article" date="2016" name="Nat. Commun.">
        <title>Thousands of microbial genomes shed light on interconnected biogeochemical processes in an aquifer system.</title>
        <authorList>
            <person name="Anantharaman K."/>
            <person name="Brown C.T."/>
            <person name="Hug L.A."/>
            <person name="Sharon I."/>
            <person name="Castelle C.J."/>
            <person name="Probst A.J."/>
            <person name="Thomas B.C."/>
            <person name="Singh A."/>
            <person name="Wilkins M.J."/>
            <person name="Karaoz U."/>
            <person name="Brodie E.L."/>
            <person name="Williams K.H."/>
            <person name="Hubbard S.S."/>
            <person name="Banfield J.F."/>
        </authorList>
    </citation>
    <scope>NUCLEOTIDE SEQUENCE [LARGE SCALE GENOMIC DNA]</scope>
</reference>
<evidence type="ECO:0000313" key="6">
    <source>
        <dbReference type="Proteomes" id="UP000178448"/>
    </source>
</evidence>
<dbReference type="GO" id="GO:0003735">
    <property type="term" value="F:structural constituent of ribosome"/>
    <property type="evidence" value="ECO:0007669"/>
    <property type="project" value="InterPro"/>
</dbReference>
<comment type="subunit">
    <text evidence="4">Part of the 50S ribosomal subunit.</text>
</comment>
<comment type="function">
    <text evidence="4">This protein is one of the early assembly proteins of the 50S ribosomal subunit, although it is not seen to bind rRNA by itself. It is important during the early stages of 50S assembly.</text>
</comment>
<dbReference type="AlphaFoldDB" id="A0A1F5YXV0"/>
<dbReference type="Pfam" id="PF00572">
    <property type="entry name" value="Ribosomal_L13"/>
    <property type="match status" value="1"/>
</dbReference>
<keyword evidence="3 4" id="KW-0687">Ribonucleoprotein</keyword>
<dbReference type="InterPro" id="IPR005822">
    <property type="entry name" value="Ribosomal_uL13"/>
</dbReference>
<comment type="caution">
    <text evidence="5">The sequence shown here is derived from an EMBL/GenBank/DDBJ whole genome shotgun (WGS) entry which is preliminary data.</text>
</comment>
<name>A0A1F5YXV0_9BACT</name>
<dbReference type="CDD" id="cd00392">
    <property type="entry name" value="Ribosomal_L13"/>
    <property type="match status" value="1"/>
</dbReference>
<dbReference type="GO" id="GO:0003729">
    <property type="term" value="F:mRNA binding"/>
    <property type="evidence" value="ECO:0007669"/>
    <property type="project" value="TreeGrafter"/>
</dbReference>
<dbReference type="InterPro" id="IPR036899">
    <property type="entry name" value="Ribosomal_uL13_sf"/>
</dbReference>
<accession>A0A1F5YXV0</accession>
<dbReference type="STRING" id="1798374.A2Z33_07055"/>
<keyword evidence="2 4" id="KW-0689">Ribosomal protein</keyword>
<dbReference type="Proteomes" id="UP000178448">
    <property type="component" value="Unassembled WGS sequence"/>
</dbReference>
<dbReference type="PIRSF" id="PIRSF002181">
    <property type="entry name" value="Ribosomal_L13"/>
    <property type="match status" value="1"/>
</dbReference>
<evidence type="ECO:0000256" key="3">
    <source>
        <dbReference type="ARBA" id="ARBA00023274"/>
    </source>
</evidence>
<dbReference type="SUPFAM" id="SSF52161">
    <property type="entry name" value="Ribosomal protein L13"/>
    <property type="match status" value="1"/>
</dbReference>
<dbReference type="GO" id="GO:0005840">
    <property type="term" value="C:ribosome"/>
    <property type="evidence" value="ECO:0007669"/>
    <property type="project" value="UniProtKB-KW"/>
</dbReference>
<evidence type="ECO:0000256" key="2">
    <source>
        <dbReference type="ARBA" id="ARBA00022980"/>
    </source>
</evidence>
<evidence type="ECO:0000313" key="5">
    <source>
        <dbReference type="EMBL" id="OGG05018.1"/>
    </source>
</evidence>
<dbReference type="InterPro" id="IPR005823">
    <property type="entry name" value="Ribosomal_uL13_bac-type"/>
</dbReference>
<proteinExistence type="inferred from homology"/>
<comment type="similarity">
    <text evidence="1 4">Belongs to the universal ribosomal protein uL13 family.</text>
</comment>
<dbReference type="PANTHER" id="PTHR11545">
    <property type="entry name" value="RIBOSOMAL PROTEIN L13"/>
    <property type="match status" value="1"/>
</dbReference>
<dbReference type="GO" id="GO:0006412">
    <property type="term" value="P:translation"/>
    <property type="evidence" value="ECO:0007669"/>
    <property type="project" value="UniProtKB-UniRule"/>
</dbReference>
<evidence type="ECO:0000256" key="4">
    <source>
        <dbReference type="HAMAP-Rule" id="MF_01366"/>
    </source>
</evidence>